<proteinExistence type="predicted"/>
<feature type="region of interest" description="Disordered" evidence="1">
    <location>
        <begin position="685"/>
        <end position="745"/>
    </location>
</feature>
<feature type="region of interest" description="Disordered" evidence="1">
    <location>
        <begin position="792"/>
        <end position="876"/>
    </location>
</feature>
<feature type="region of interest" description="Disordered" evidence="1">
    <location>
        <begin position="758"/>
        <end position="777"/>
    </location>
</feature>
<accession>A0A7J6SUN8</accession>
<dbReference type="Proteomes" id="UP000574390">
    <property type="component" value="Unassembled WGS sequence"/>
</dbReference>
<evidence type="ECO:0000313" key="2">
    <source>
        <dbReference type="EMBL" id="KAF4736618.1"/>
    </source>
</evidence>
<comment type="caution">
    <text evidence="2">The sequence shown here is derived from an EMBL/GenBank/DDBJ whole genome shotgun (WGS) entry which is preliminary data.</text>
</comment>
<feature type="region of interest" description="Disordered" evidence="1">
    <location>
        <begin position="562"/>
        <end position="663"/>
    </location>
</feature>
<evidence type="ECO:0000256" key="1">
    <source>
        <dbReference type="SAM" id="MobiDB-lite"/>
    </source>
</evidence>
<feature type="non-terminal residue" evidence="2">
    <location>
        <position position="1"/>
    </location>
</feature>
<name>A0A7J6SUN8_PEROL</name>
<dbReference type="EMBL" id="JABANM010012080">
    <property type="protein sequence ID" value="KAF4736618.1"/>
    <property type="molecule type" value="Genomic_DNA"/>
</dbReference>
<gene>
    <name evidence="2" type="ORF">FOZ62_024425</name>
</gene>
<feature type="non-terminal residue" evidence="2">
    <location>
        <position position="956"/>
    </location>
</feature>
<dbReference type="AlphaFoldDB" id="A0A7J6SUN8"/>
<sequence>DLRILSGTDSQGLKPGSQAGCQAELSWDDLTEFSRHPFSSVSNEATKSDVPWTPPELILSGLYRTVDGVSGLDGIAMRFIDGKRCAVIFLAGMPKQDFRCSVETEFTTMVSFTDPGGFSCYRLSQAYTLEAQFKRASRLARLSGGRLPNLSEAMGVCVSGGRVVLKIGTTEFQMRKISDDPHHTVEPPLEPPDPGKYVNERPVSGLGGLVLTVAANRRMSVEIVLPDGTTQEYCRGSLQAPSTQHRCFEFVNPKLRLRTDGLAAGHFLTDLVWYDIQLCRDSKAATYLVFDKVKVRLEHEGTDLYERRTEATRTDEPSGHQLALSGLYRTTGSVSVFNGMALRFAEGKCAIVFLAGMPEQDFRYSISTEFSRMQPSTTRGLTCYKLNNKRVRDDLHRANTLQMTLGGPGNLSPDTVFPCDLDGAVLLMVGGSTYSMQKVSGDPYEPLELPLTPPPGVYVHDHLIPGLDGVTVAIGTDGSFSAKVAITGGANVTLRGRTLQREGSVRRCFRDATPHVQSIAILLAAREISTKLILDDVKLCRDPRLVTYVVFGDMAVRLRTTSHPENPANKIQPGMHVKKASTKGRVLGQDKPPIPHGKPTEKSSIGVARQGRGNFPDIDSLMPSSVTRRRTPGPREGSSRTSEEGSQLRVRQGEAAAWNPGPKRESLVGVASAAGGSYLDIGSLLPLPVMKRPPSRPTHEGFPRASGNAGKVQVLQEGEPSALRDGSGGKSSVIGPGSSESGNRPEFHLLLPSLAESRSNVKSGDATRPHKIVSGRGVGPVENLLASLEGGWLVKPSTHPPRSRSVAMKAGADGARASKRQKTSHAASISRRLTENEPGEVIPHSEDTGEHGSEKTDLGPNTPAVTPRESASGGGHGGFGYFHKVRSLGPSDEESNLETQLSIFDSETPELSPLPSEDQGVGIDPDFDAFFVPSNVTWSDLLSPEPGVSVTAPSGA</sequence>
<organism evidence="2 3">
    <name type="scientific">Perkinsus olseni</name>
    <name type="common">Perkinsus atlanticus</name>
    <dbReference type="NCBI Taxonomy" id="32597"/>
    <lineage>
        <taxon>Eukaryota</taxon>
        <taxon>Sar</taxon>
        <taxon>Alveolata</taxon>
        <taxon>Perkinsozoa</taxon>
        <taxon>Perkinsea</taxon>
        <taxon>Perkinsida</taxon>
        <taxon>Perkinsidae</taxon>
        <taxon>Perkinsus</taxon>
    </lineage>
</organism>
<protein>
    <submittedName>
        <fullName evidence="2">Uncharacterized protein</fullName>
    </submittedName>
</protein>
<evidence type="ECO:0000313" key="3">
    <source>
        <dbReference type="Proteomes" id="UP000574390"/>
    </source>
</evidence>
<feature type="compositionally biased region" description="Basic and acidic residues" evidence="1">
    <location>
        <begin position="843"/>
        <end position="857"/>
    </location>
</feature>
<reference evidence="2 3" key="1">
    <citation type="submission" date="2020-04" db="EMBL/GenBank/DDBJ databases">
        <title>Perkinsus olseni comparative genomics.</title>
        <authorList>
            <person name="Bogema D.R."/>
        </authorList>
    </citation>
    <scope>NUCLEOTIDE SEQUENCE [LARGE SCALE GENOMIC DNA]</scope>
    <source>
        <strain evidence="2">ATCC PRA-205</strain>
    </source>
</reference>